<dbReference type="STRING" id="525640.SAMN04487971_11350"/>
<reference evidence="3" key="1">
    <citation type="submission" date="2016-10" db="EMBL/GenBank/DDBJ databases">
        <authorList>
            <person name="Varghese N."/>
            <person name="Submissions S."/>
        </authorList>
    </citation>
    <scope>NUCLEOTIDE SEQUENCE [LARGE SCALE GENOMIC DNA]</scope>
    <source>
        <strain evidence="3">CGMCC 1.7655</strain>
    </source>
</reference>
<proteinExistence type="predicted"/>
<keyword evidence="3" id="KW-1185">Reference proteome</keyword>
<name>A0A1G9L3V9_9RHOB</name>
<dbReference type="EMBL" id="FNGE01000013">
    <property type="protein sequence ID" value="SDL56679.1"/>
    <property type="molecule type" value="Genomic_DNA"/>
</dbReference>
<dbReference type="OrthoDB" id="7210750at2"/>
<feature type="region of interest" description="Disordered" evidence="1">
    <location>
        <begin position="1"/>
        <end position="66"/>
    </location>
</feature>
<accession>A0A1G9L3V9</accession>
<evidence type="ECO:0000313" key="3">
    <source>
        <dbReference type="Proteomes" id="UP000199555"/>
    </source>
</evidence>
<protein>
    <submittedName>
        <fullName evidence="2">Uncharacterized protein</fullName>
    </submittedName>
</protein>
<feature type="compositionally biased region" description="Basic and acidic residues" evidence="1">
    <location>
        <begin position="7"/>
        <end position="21"/>
    </location>
</feature>
<dbReference type="RefSeq" id="WP_090756800.1">
    <property type="nucleotide sequence ID" value="NZ_FNGE01000013.1"/>
</dbReference>
<dbReference type="Proteomes" id="UP000199555">
    <property type="component" value="Unassembled WGS sequence"/>
</dbReference>
<sequence>MTSSKHPKTDSPSDADLRRDPGIGSSKGATGSDPELEGENTFEGDVMNDTTPEGGIDPNQRGRENK</sequence>
<organism evidence="2 3">
    <name type="scientific">Paracoccus chinensis</name>
    <dbReference type="NCBI Taxonomy" id="525640"/>
    <lineage>
        <taxon>Bacteria</taxon>
        <taxon>Pseudomonadati</taxon>
        <taxon>Pseudomonadota</taxon>
        <taxon>Alphaproteobacteria</taxon>
        <taxon>Rhodobacterales</taxon>
        <taxon>Paracoccaceae</taxon>
        <taxon>Paracoccus</taxon>
    </lineage>
</organism>
<dbReference type="AlphaFoldDB" id="A0A1G9L3V9"/>
<gene>
    <name evidence="2" type="ORF">SAMN04487971_11350</name>
</gene>
<evidence type="ECO:0000313" key="2">
    <source>
        <dbReference type="EMBL" id="SDL56679.1"/>
    </source>
</evidence>
<evidence type="ECO:0000256" key="1">
    <source>
        <dbReference type="SAM" id="MobiDB-lite"/>
    </source>
</evidence>